<feature type="region of interest" description="Disordered" evidence="9">
    <location>
        <begin position="1015"/>
        <end position="1150"/>
    </location>
</feature>
<comment type="caution">
    <text evidence="12">The sequence shown here is derived from an EMBL/GenBank/DDBJ whole genome shotgun (WGS) entry which is preliminary data.</text>
</comment>
<feature type="region of interest" description="Disordered" evidence="9">
    <location>
        <begin position="661"/>
        <end position="691"/>
    </location>
</feature>
<dbReference type="InterPro" id="IPR051644">
    <property type="entry name" value="TRAMP_AT-DNA-binding"/>
</dbReference>
<evidence type="ECO:0000313" key="13">
    <source>
        <dbReference type="Proteomes" id="UP000664203"/>
    </source>
</evidence>
<name>A0A8H3ISV7_9LECA</name>
<feature type="compositionally biased region" description="Polar residues" evidence="9">
    <location>
        <begin position="1140"/>
        <end position="1150"/>
    </location>
</feature>
<evidence type="ECO:0000313" key="12">
    <source>
        <dbReference type="EMBL" id="CAF9930533.1"/>
    </source>
</evidence>
<dbReference type="EMBL" id="CAJPDR010000287">
    <property type="protein sequence ID" value="CAF9930533.1"/>
    <property type="molecule type" value="Genomic_DNA"/>
</dbReference>
<dbReference type="GO" id="GO:0071036">
    <property type="term" value="P:nuclear polyadenylation-dependent snoRNA catabolic process"/>
    <property type="evidence" value="ECO:0007669"/>
    <property type="project" value="TreeGrafter"/>
</dbReference>
<dbReference type="GO" id="GO:0071038">
    <property type="term" value="P:TRAMP-dependent tRNA surveillance pathway"/>
    <property type="evidence" value="ECO:0007669"/>
    <property type="project" value="TreeGrafter"/>
</dbReference>
<reference evidence="12" key="1">
    <citation type="submission" date="2021-03" db="EMBL/GenBank/DDBJ databases">
        <authorList>
            <person name="Tagirdzhanova G."/>
        </authorList>
    </citation>
    <scope>NUCLEOTIDE SEQUENCE</scope>
</reference>
<feature type="region of interest" description="Disordered" evidence="9">
    <location>
        <begin position="1"/>
        <end position="53"/>
    </location>
</feature>
<dbReference type="InterPro" id="IPR012677">
    <property type="entry name" value="Nucleotide-bd_a/b_plait_sf"/>
</dbReference>
<evidence type="ECO:0000256" key="5">
    <source>
        <dbReference type="ARBA" id="ARBA00022833"/>
    </source>
</evidence>
<sequence length="1150" mass="128066">MPTDAADPMEEDADSGTATFGRKRPHDVISRDDASNAGVVHSNPRKRAKHAGKLGYQDVRDFVPVGASFSTSAVPVDEAENSGHEGSQAEISLKSEDLSDHEVFKVSESDVAEQENALVGGRRLLITDLPPDITEEDLKQFFKGYSIENIWFPVPMVDSSRLVTFAQTENVPLNGDSVMTNPSGGTTITRINDGRRLENVEIPVNPRTQRPVGYAFVTVSNPDEADRAISQLSGNEILNRKVSIQRARAEEMKASDPGTSAGQEGASTTRSELMEGYHGIRSVEAEEETEEDNILREASKIVSPQDVQAAPPMNWNAVNTTKIRTTLGGNVGKIRDLVDDPSLANGGRKKAGGLSNRDLATSVALERIEGLRIRLSAMDPHDGPVSAYGSAQQELHDAEVDYNYCLYFPDDEAFQPPPLSTARKFTPKRKDSRGYRLRLWSMVEQCMKDETLQDLKEGKIRLSSAERLGQPSLGQKSAFESSDSLEQTNGQRDLQLSTTTDLNQIRILESQEVYRKQYDYLKAFPNMKPGTHSYEEMEKRVHETEIHLNYCQYFPATEDYLPLALAKKGLNDMTSSEIEGIRASERRAAQIWRLVEQCTQDENLQDLRDGRLDTWLKDAPPPNQSFFASALRARYPQEFGGMTGHNSKPQHRGGLKEAIKGDASAAAANVKPTPKEEGKRQGTSEIDGGVILNLDSGNKDVRTVTNLGNANEKMQSNVSDDQEELPATNQVGHDIYASDSGAASKSDNECNDSSIGEGQSEDDDAINSVQIAADETERNRKTSAIPASHKARILADLSSHDLNSQLRYFHTTKIREEIDRNTPVRCLVCTKEGHMAGSCEFLTCSTCGAVNQHLTQACPNNLKCAKCREQGHDEGHCPYKLKKMPQHEIVCELCQRNGHVEEECELIWRTSGRPWESELTHANIRLSCYECGRSGHLGNSCPSRKPHKAMGTSTWDGNMGQVSIKSTREIKIKGKATQQDPINVDDSDDDQANFFRPKISVPEPVRKGQIRIVTGRRKSPVYKSTRNDRQAYADHRHGPFTTVNESYRNDEARQPYQQYRDSGRGNWRAGDETDYVISHDDPRNNNHRPSDRRSRSPLYRDHVGYAGGSSWQPPRQAPRAEHQDRRPPADAQLYRPMPSAAQNAWTKRRV</sequence>
<organism evidence="12 13">
    <name type="scientific">Alectoria fallacina</name>
    <dbReference type="NCBI Taxonomy" id="1903189"/>
    <lineage>
        <taxon>Eukaryota</taxon>
        <taxon>Fungi</taxon>
        <taxon>Dikarya</taxon>
        <taxon>Ascomycota</taxon>
        <taxon>Pezizomycotina</taxon>
        <taxon>Lecanoromycetes</taxon>
        <taxon>OSLEUM clade</taxon>
        <taxon>Lecanoromycetidae</taxon>
        <taxon>Lecanorales</taxon>
        <taxon>Lecanorineae</taxon>
        <taxon>Parmeliaceae</taxon>
        <taxon>Alectoria</taxon>
    </lineage>
</organism>
<keyword evidence="6" id="KW-0539">Nucleus</keyword>
<proteinExistence type="predicted"/>
<gene>
    <name evidence="12" type="ORF">ALECFALPRED_004633</name>
</gene>
<accession>A0A8H3ISV7</accession>
<dbReference type="InterPro" id="IPR000504">
    <property type="entry name" value="RRM_dom"/>
</dbReference>
<feature type="compositionally biased region" description="Basic residues" evidence="9">
    <location>
        <begin position="43"/>
        <end position="52"/>
    </location>
</feature>
<feature type="region of interest" description="Disordered" evidence="9">
    <location>
        <begin position="73"/>
        <end position="95"/>
    </location>
</feature>
<evidence type="ECO:0000259" key="10">
    <source>
        <dbReference type="PROSITE" id="PS50102"/>
    </source>
</evidence>
<dbReference type="GO" id="GO:0031499">
    <property type="term" value="C:TRAMP complex"/>
    <property type="evidence" value="ECO:0007669"/>
    <property type="project" value="TreeGrafter"/>
</dbReference>
<evidence type="ECO:0000256" key="6">
    <source>
        <dbReference type="ARBA" id="ARBA00023242"/>
    </source>
</evidence>
<dbReference type="Pfam" id="PF00076">
    <property type="entry name" value="RRM_1"/>
    <property type="match status" value="1"/>
</dbReference>
<dbReference type="CDD" id="cd00590">
    <property type="entry name" value="RRM_SF"/>
    <property type="match status" value="1"/>
</dbReference>
<feature type="region of interest" description="Disordered" evidence="9">
    <location>
        <begin position="466"/>
        <end position="496"/>
    </location>
</feature>
<dbReference type="AlphaFoldDB" id="A0A8H3ISV7"/>
<feature type="domain" description="CCHC-type" evidence="11">
    <location>
        <begin position="928"/>
        <end position="943"/>
    </location>
</feature>
<feature type="compositionally biased region" description="Polar residues" evidence="9">
    <location>
        <begin position="472"/>
        <end position="496"/>
    </location>
</feature>
<dbReference type="Proteomes" id="UP000664203">
    <property type="component" value="Unassembled WGS sequence"/>
</dbReference>
<feature type="compositionally biased region" description="Basic and acidic residues" evidence="9">
    <location>
        <begin position="1025"/>
        <end position="1037"/>
    </location>
</feature>
<keyword evidence="3" id="KW-0677">Repeat</keyword>
<dbReference type="InterPro" id="IPR035979">
    <property type="entry name" value="RBD_domain_sf"/>
</dbReference>
<dbReference type="GO" id="GO:0008270">
    <property type="term" value="F:zinc ion binding"/>
    <property type="evidence" value="ECO:0007669"/>
    <property type="project" value="UniProtKB-KW"/>
</dbReference>
<feature type="compositionally biased region" description="Polar residues" evidence="9">
    <location>
        <begin position="257"/>
        <end position="270"/>
    </location>
</feature>
<protein>
    <submittedName>
        <fullName evidence="12">Uncharacterized protein</fullName>
    </submittedName>
</protein>
<feature type="compositionally biased region" description="Basic and acidic residues" evidence="9">
    <location>
        <begin position="1118"/>
        <end position="1128"/>
    </location>
</feature>
<feature type="region of interest" description="Disordered" evidence="9">
    <location>
        <begin position="737"/>
        <end position="765"/>
    </location>
</feature>
<evidence type="ECO:0000256" key="4">
    <source>
        <dbReference type="ARBA" id="ARBA00022771"/>
    </source>
</evidence>
<feature type="domain" description="RRM" evidence="10">
    <location>
        <begin position="122"/>
        <end position="249"/>
    </location>
</feature>
<keyword evidence="2" id="KW-0479">Metal-binding</keyword>
<evidence type="ECO:0000256" key="1">
    <source>
        <dbReference type="ARBA" id="ARBA00004123"/>
    </source>
</evidence>
<dbReference type="GO" id="GO:0071039">
    <property type="term" value="P:nuclear polyadenylation-dependent CUT catabolic process"/>
    <property type="evidence" value="ECO:0007669"/>
    <property type="project" value="TreeGrafter"/>
</dbReference>
<dbReference type="GO" id="GO:0071031">
    <property type="term" value="P:nuclear mRNA surveillance of mRNA 3'-end processing"/>
    <property type="evidence" value="ECO:0007669"/>
    <property type="project" value="TreeGrafter"/>
</dbReference>
<dbReference type="PANTHER" id="PTHR46543:SF1">
    <property type="entry name" value="ZINC FINGER CCHC DOMAIN-CONTAINING PROTEIN 7"/>
    <property type="match status" value="1"/>
</dbReference>
<dbReference type="InterPro" id="IPR001878">
    <property type="entry name" value="Znf_CCHC"/>
</dbReference>
<dbReference type="GO" id="GO:0071035">
    <property type="term" value="P:nuclear polyadenylation-dependent rRNA catabolic process"/>
    <property type="evidence" value="ECO:0007669"/>
    <property type="project" value="TreeGrafter"/>
</dbReference>
<dbReference type="PROSITE" id="PS50102">
    <property type="entry name" value="RRM"/>
    <property type="match status" value="1"/>
</dbReference>
<feature type="compositionally biased region" description="Basic and acidic residues" evidence="9">
    <location>
        <begin position="1077"/>
        <end position="1103"/>
    </location>
</feature>
<feature type="region of interest" description="Disordered" evidence="9">
    <location>
        <begin position="250"/>
        <end position="270"/>
    </location>
</feature>
<evidence type="ECO:0000259" key="11">
    <source>
        <dbReference type="PROSITE" id="PS50158"/>
    </source>
</evidence>
<dbReference type="OrthoDB" id="7608935at2759"/>
<dbReference type="Gene3D" id="3.30.70.330">
    <property type="match status" value="1"/>
</dbReference>
<dbReference type="SUPFAM" id="SSF54928">
    <property type="entry name" value="RNA-binding domain, RBD"/>
    <property type="match status" value="1"/>
</dbReference>
<evidence type="ECO:0000256" key="3">
    <source>
        <dbReference type="ARBA" id="ARBA00022737"/>
    </source>
</evidence>
<comment type="subcellular location">
    <subcellularLocation>
        <location evidence="1">Nucleus</location>
    </subcellularLocation>
</comment>
<feature type="compositionally biased region" description="Polar residues" evidence="9">
    <location>
        <begin position="741"/>
        <end position="757"/>
    </location>
</feature>
<dbReference type="GO" id="GO:0003723">
    <property type="term" value="F:RNA binding"/>
    <property type="evidence" value="ECO:0007669"/>
    <property type="project" value="UniProtKB-UniRule"/>
</dbReference>
<evidence type="ECO:0000256" key="7">
    <source>
        <dbReference type="PROSITE-ProRule" id="PRU00047"/>
    </source>
</evidence>
<feature type="compositionally biased region" description="Basic and acidic residues" evidence="9">
    <location>
        <begin position="673"/>
        <end position="682"/>
    </location>
</feature>
<dbReference type="SMART" id="SM00360">
    <property type="entry name" value="RRM"/>
    <property type="match status" value="1"/>
</dbReference>
<dbReference type="GO" id="GO:0071037">
    <property type="term" value="P:nuclear polyadenylation-dependent snRNA catabolic process"/>
    <property type="evidence" value="ECO:0007669"/>
    <property type="project" value="TreeGrafter"/>
</dbReference>
<evidence type="ECO:0000256" key="9">
    <source>
        <dbReference type="SAM" id="MobiDB-lite"/>
    </source>
</evidence>
<dbReference type="SMART" id="SM00343">
    <property type="entry name" value="ZnF_C2HC"/>
    <property type="match status" value="5"/>
</dbReference>
<keyword evidence="13" id="KW-1185">Reference proteome</keyword>
<keyword evidence="4 7" id="KW-0863">Zinc-finger</keyword>
<keyword evidence="5" id="KW-0862">Zinc</keyword>
<dbReference type="PROSITE" id="PS50158">
    <property type="entry name" value="ZF_CCHC"/>
    <property type="match status" value="1"/>
</dbReference>
<dbReference type="PANTHER" id="PTHR46543">
    <property type="entry name" value="ZINC FINGER CCHC DOMAIN-CONTAINING PROTEIN 7"/>
    <property type="match status" value="1"/>
</dbReference>
<evidence type="ECO:0000256" key="2">
    <source>
        <dbReference type="ARBA" id="ARBA00022723"/>
    </source>
</evidence>
<keyword evidence="8" id="KW-0694">RNA-binding</keyword>
<dbReference type="Gene3D" id="4.10.60.10">
    <property type="entry name" value="Zinc finger, CCHC-type"/>
    <property type="match status" value="1"/>
</dbReference>
<evidence type="ECO:0000256" key="8">
    <source>
        <dbReference type="PROSITE-ProRule" id="PRU00176"/>
    </source>
</evidence>